<proteinExistence type="predicted"/>
<protein>
    <submittedName>
        <fullName evidence="1">Uncharacterized protein</fullName>
    </submittedName>
</protein>
<evidence type="ECO:0000313" key="2">
    <source>
        <dbReference type="Proteomes" id="UP000828048"/>
    </source>
</evidence>
<gene>
    <name evidence="1" type="ORF">Vadar_001596</name>
</gene>
<reference evidence="1 2" key="1">
    <citation type="journal article" date="2021" name="Hortic Res">
        <title>High-quality reference genome and annotation aids understanding of berry development for evergreen blueberry (Vaccinium darrowii).</title>
        <authorList>
            <person name="Yu J."/>
            <person name="Hulse-Kemp A.M."/>
            <person name="Babiker E."/>
            <person name="Staton M."/>
        </authorList>
    </citation>
    <scope>NUCLEOTIDE SEQUENCE [LARGE SCALE GENOMIC DNA]</scope>
    <source>
        <strain evidence="2">cv. NJ 8807/NJ 8810</strain>
        <tissue evidence="1">Young leaf</tissue>
    </source>
</reference>
<dbReference type="EMBL" id="CM037155">
    <property type="protein sequence ID" value="KAH7845403.1"/>
    <property type="molecule type" value="Genomic_DNA"/>
</dbReference>
<organism evidence="1 2">
    <name type="scientific">Vaccinium darrowii</name>
    <dbReference type="NCBI Taxonomy" id="229202"/>
    <lineage>
        <taxon>Eukaryota</taxon>
        <taxon>Viridiplantae</taxon>
        <taxon>Streptophyta</taxon>
        <taxon>Embryophyta</taxon>
        <taxon>Tracheophyta</taxon>
        <taxon>Spermatophyta</taxon>
        <taxon>Magnoliopsida</taxon>
        <taxon>eudicotyledons</taxon>
        <taxon>Gunneridae</taxon>
        <taxon>Pentapetalae</taxon>
        <taxon>asterids</taxon>
        <taxon>Ericales</taxon>
        <taxon>Ericaceae</taxon>
        <taxon>Vaccinioideae</taxon>
        <taxon>Vaccinieae</taxon>
        <taxon>Vaccinium</taxon>
    </lineage>
</organism>
<dbReference type="Proteomes" id="UP000828048">
    <property type="component" value="Chromosome 5"/>
</dbReference>
<sequence>MFPSTTNANLFPHLSPSDHHQLSPPPFLGQNAADIFLHHHHHDLLMSDFLSADSSVTETLFGMFISDKSAITNQESNELNGHDFGPKDNLAPEKTAPKKVTHRKIYTAQGLRDRRVRLSIEIARKFFDLQDMLGFQKASKTIDWLLANSKKEIKDLMNKVKNCSSTTTAGGGGVKSSSLSSASQGEVVAGTYNIGVVSKMKKLKSVCKGKKVKLQKDRATLDHLLVSREARARARARARERTREKILRSKLKTSPIVSDEQKIS</sequence>
<comment type="caution">
    <text evidence="1">The sequence shown here is derived from an EMBL/GenBank/DDBJ whole genome shotgun (WGS) entry which is preliminary data.</text>
</comment>
<name>A0ACB7XWQ4_9ERIC</name>
<evidence type="ECO:0000313" key="1">
    <source>
        <dbReference type="EMBL" id="KAH7845403.1"/>
    </source>
</evidence>
<keyword evidence="2" id="KW-1185">Reference proteome</keyword>
<accession>A0ACB7XWQ4</accession>